<dbReference type="GO" id="GO:0008757">
    <property type="term" value="F:S-adenosylmethionine-dependent methyltransferase activity"/>
    <property type="evidence" value="ECO:0007669"/>
    <property type="project" value="InterPro"/>
</dbReference>
<proteinExistence type="inferred from homology"/>
<name>A0A679I731_9RHOO</name>
<dbReference type="InterPro" id="IPR029063">
    <property type="entry name" value="SAM-dependent_MTases_sf"/>
</dbReference>
<protein>
    <recommendedName>
        <fullName evidence="3 8">Malonyl-[acyl-carrier protein] O-methyltransferase</fullName>
        <shortName evidence="8">Malonyl-ACP O-methyltransferase</shortName>
        <ecNumber evidence="3 8">2.1.1.197</ecNumber>
    </recommendedName>
    <alternativeName>
        <fullName evidence="8">Biotin synthesis protein BioC</fullName>
    </alternativeName>
</protein>
<dbReference type="UniPathway" id="UPA00078"/>
<dbReference type="InterPro" id="IPR050602">
    <property type="entry name" value="Malonyl-ACP_OMT"/>
</dbReference>
<keyword evidence="6 8" id="KW-0949">S-adenosyl-L-methionine</keyword>
<dbReference type="GO" id="GO:0102130">
    <property type="term" value="F:malonyl-CoA methyltransferase activity"/>
    <property type="evidence" value="ECO:0007669"/>
    <property type="project" value="UniProtKB-EC"/>
</dbReference>
<evidence type="ECO:0000256" key="5">
    <source>
        <dbReference type="ARBA" id="ARBA00022679"/>
    </source>
</evidence>
<dbReference type="EMBL" id="AP022345">
    <property type="protein sequence ID" value="BBU68639.1"/>
    <property type="molecule type" value="Genomic_DNA"/>
</dbReference>
<dbReference type="SUPFAM" id="SSF53335">
    <property type="entry name" value="S-adenosyl-L-methionine-dependent methyltransferases"/>
    <property type="match status" value="1"/>
</dbReference>
<dbReference type="Gene3D" id="3.40.50.150">
    <property type="entry name" value="Vaccinia Virus protein VP39"/>
    <property type="match status" value="1"/>
</dbReference>
<keyword evidence="5 8" id="KW-0808">Transferase</keyword>
<dbReference type="PANTHER" id="PTHR13090:SF1">
    <property type="entry name" value="ARGININE-HYDROXYLASE NDUFAF5, MITOCHONDRIAL"/>
    <property type="match status" value="1"/>
</dbReference>
<evidence type="ECO:0000313" key="9">
    <source>
        <dbReference type="EMBL" id="BBU68639.1"/>
    </source>
</evidence>
<keyword evidence="7 8" id="KW-0093">Biotin biosynthesis</keyword>
<dbReference type="OrthoDB" id="9760689at2"/>
<evidence type="ECO:0000256" key="6">
    <source>
        <dbReference type="ARBA" id="ARBA00022691"/>
    </source>
</evidence>
<sequence>MPAGEAPRFRRRRIRHAFNRAAPAFSGSDFLYREMARRMGERLDMVRITPQQILDAGCGLGADRSMLGQRYPEAQWLGIDSSGALLAQGERADSAASGFIRRLFNQARHPKTQRVAADLSALPVAAQRIDLIWSNAALHWLDDLPETLKEFNRALRVGGLLMFSLFGPDTLKELRHAVQAASGSSARVDRAQTFVDMHDVGDMLVHGGFSDPVMDMETLTLTYADPWQALRELKKMGSCVATDFAAPGLTTQSFWQRAFAQWPRDADGRYLLTFELVQGHAWKMAPKQHEDGRAVVNFMPRPDRPLR</sequence>
<dbReference type="EC" id="2.1.1.197" evidence="3 8"/>
<evidence type="ECO:0000256" key="7">
    <source>
        <dbReference type="ARBA" id="ARBA00022756"/>
    </source>
</evidence>
<dbReference type="RefSeq" id="WP_162050587.1">
    <property type="nucleotide sequence ID" value="NZ_AP019011.1"/>
</dbReference>
<evidence type="ECO:0000256" key="3">
    <source>
        <dbReference type="ARBA" id="ARBA00012327"/>
    </source>
</evidence>
<evidence type="ECO:0000256" key="8">
    <source>
        <dbReference type="HAMAP-Rule" id="MF_00835"/>
    </source>
</evidence>
<comment type="catalytic activity">
    <reaction evidence="1 8">
        <text>malonyl-[ACP] + S-adenosyl-L-methionine = malonyl-[ACP] methyl ester + S-adenosyl-L-homocysteine</text>
        <dbReference type="Rhea" id="RHEA:17105"/>
        <dbReference type="Rhea" id="RHEA-COMP:9623"/>
        <dbReference type="Rhea" id="RHEA-COMP:9954"/>
        <dbReference type="ChEBI" id="CHEBI:57856"/>
        <dbReference type="ChEBI" id="CHEBI:59789"/>
        <dbReference type="ChEBI" id="CHEBI:78449"/>
        <dbReference type="ChEBI" id="CHEBI:78845"/>
        <dbReference type="EC" id="2.1.1.197"/>
    </reaction>
</comment>
<dbReference type="PANTHER" id="PTHR13090">
    <property type="entry name" value="ARGININE-HYDROXYLASE NDUFAF5, MITOCHONDRIAL"/>
    <property type="match status" value="1"/>
</dbReference>
<evidence type="ECO:0000256" key="1">
    <source>
        <dbReference type="ARBA" id="ARBA00000852"/>
    </source>
</evidence>
<dbReference type="AlphaFoldDB" id="A0A679I731"/>
<evidence type="ECO:0000313" key="10">
    <source>
        <dbReference type="Proteomes" id="UP000463961"/>
    </source>
</evidence>
<comment type="pathway">
    <text evidence="2 8">Cofactor biosynthesis; biotin biosynthesis.</text>
</comment>
<dbReference type="InterPro" id="IPR011814">
    <property type="entry name" value="BioC"/>
</dbReference>
<dbReference type="CDD" id="cd02440">
    <property type="entry name" value="AdoMet_MTases"/>
    <property type="match status" value="1"/>
</dbReference>
<gene>
    <name evidence="9" type="primary">bioC_1</name>
    <name evidence="8" type="synonym">bioC</name>
    <name evidence="9" type="ORF">ICHIAU1_09220</name>
</gene>
<evidence type="ECO:0000256" key="4">
    <source>
        <dbReference type="ARBA" id="ARBA00022603"/>
    </source>
</evidence>
<dbReference type="Proteomes" id="UP000463961">
    <property type="component" value="Chromosome"/>
</dbReference>
<dbReference type="Pfam" id="PF08241">
    <property type="entry name" value="Methyltransf_11"/>
    <property type="match status" value="1"/>
</dbReference>
<dbReference type="HAMAP" id="MF_00835">
    <property type="entry name" value="BioC"/>
    <property type="match status" value="1"/>
</dbReference>
<comment type="function">
    <text evidence="8">Converts the free carboxyl group of a malonyl-thioester to its methyl ester by transfer of a methyl group from S-adenosyl-L-methionine (SAM). It allows to synthesize pimeloyl-ACP via the fatty acid synthetic pathway.</text>
</comment>
<dbReference type="GO" id="GO:0010340">
    <property type="term" value="F:carboxyl-O-methyltransferase activity"/>
    <property type="evidence" value="ECO:0007669"/>
    <property type="project" value="UniProtKB-UniRule"/>
</dbReference>
<accession>A0A679I731</accession>
<keyword evidence="4 8" id="KW-0489">Methyltransferase</keyword>
<organism evidence="9 10">
    <name type="scientific">Fluviibacter phosphoraccumulans</name>
    <dbReference type="NCBI Taxonomy" id="1751046"/>
    <lineage>
        <taxon>Bacteria</taxon>
        <taxon>Pseudomonadati</taxon>
        <taxon>Pseudomonadota</taxon>
        <taxon>Betaproteobacteria</taxon>
        <taxon>Rhodocyclales</taxon>
        <taxon>Fluviibacteraceae</taxon>
        <taxon>Fluviibacter</taxon>
    </lineage>
</organism>
<reference evidence="10" key="1">
    <citation type="submission" date="2020-01" db="EMBL/GenBank/DDBJ databases">
        <title>Phosphoaccumulans saitamaens gen. nov., sp. nov., a polyphosphate accumulating bacterium isolated from surface river water.</title>
        <authorList>
            <person name="Watanabe K."/>
            <person name="Suda W."/>
        </authorList>
    </citation>
    <scope>NUCLEOTIDE SEQUENCE [LARGE SCALE GENOMIC DNA]</scope>
    <source>
        <strain evidence="10">ICHIAU1</strain>
    </source>
</reference>
<dbReference type="GO" id="GO:0032259">
    <property type="term" value="P:methylation"/>
    <property type="evidence" value="ECO:0007669"/>
    <property type="project" value="UniProtKB-KW"/>
</dbReference>
<dbReference type="GO" id="GO:0009102">
    <property type="term" value="P:biotin biosynthetic process"/>
    <property type="evidence" value="ECO:0007669"/>
    <property type="project" value="UniProtKB-UniRule"/>
</dbReference>
<evidence type="ECO:0000256" key="2">
    <source>
        <dbReference type="ARBA" id="ARBA00004746"/>
    </source>
</evidence>
<keyword evidence="10" id="KW-1185">Reference proteome</keyword>
<comment type="similarity">
    <text evidence="8">Belongs to the methyltransferase superfamily.</text>
</comment>
<dbReference type="InterPro" id="IPR013216">
    <property type="entry name" value="Methyltransf_11"/>
</dbReference>